<feature type="transmembrane region" description="Helical" evidence="1">
    <location>
        <begin position="136"/>
        <end position="159"/>
    </location>
</feature>
<gene>
    <name evidence="2" type="ORF">G6N73_28290</name>
</gene>
<keyword evidence="1" id="KW-0472">Membrane</keyword>
<evidence type="ECO:0000313" key="2">
    <source>
        <dbReference type="EMBL" id="NGO54949.1"/>
    </source>
</evidence>
<dbReference type="EMBL" id="JAAKZF010000073">
    <property type="protein sequence ID" value="NGO54949.1"/>
    <property type="molecule type" value="Genomic_DNA"/>
</dbReference>
<keyword evidence="1" id="KW-0812">Transmembrane</keyword>
<feature type="transmembrane region" description="Helical" evidence="1">
    <location>
        <begin position="71"/>
        <end position="90"/>
    </location>
</feature>
<feature type="transmembrane region" description="Helical" evidence="1">
    <location>
        <begin position="31"/>
        <end position="50"/>
    </location>
</feature>
<feature type="transmembrane region" description="Helical" evidence="1">
    <location>
        <begin position="226"/>
        <end position="250"/>
    </location>
</feature>
<keyword evidence="3" id="KW-1185">Reference proteome</keyword>
<protein>
    <submittedName>
        <fullName evidence="2">Uncharacterized protein</fullName>
    </submittedName>
</protein>
<reference evidence="2 3" key="1">
    <citation type="submission" date="2020-02" db="EMBL/GenBank/DDBJ databases">
        <title>Genome sequence of strain CCNWXJ40-4.</title>
        <authorList>
            <person name="Gao J."/>
            <person name="Sun J."/>
        </authorList>
    </citation>
    <scope>NUCLEOTIDE SEQUENCE [LARGE SCALE GENOMIC DNA]</scope>
    <source>
        <strain evidence="2 3">CCNWXJ 40-4</strain>
    </source>
</reference>
<organism evidence="2 3">
    <name type="scientific">Allomesorhizobium camelthorni</name>
    <dbReference type="NCBI Taxonomy" id="475069"/>
    <lineage>
        <taxon>Bacteria</taxon>
        <taxon>Pseudomonadati</taxon>
        <taxon>Pseudomonadota</taxon>
        <taxon>Alphaproteobacteria</taxon>
        <taxon>Hyphomicrobiales</taxon>
        <taxon>Phyllobacteriaceae</taxon>
        <taxon>Allomesorhizobium</taxon>
    </lineage>
</organism>
<feature type="transmembrane region" description="Helical" evidence="1">
    <location>
        <begin position="96"/>
        <end position="115"/>
    </location>
</feature>
<dbReference type="RefSeq" id="WP_165033288.1">
    <property type="nucleotide sequence ID" value="NZ_JAAKZF010000073.1"/>
</dbReference>
<keyword evidence="1" id="KW-1133">Transmembrane helix</keyword>
<evidence type="ECO:0000256" key="1">
    <source>
        <dbReference type="SAM" id="Phobius"/>
    </source>
</evidence>
<evidence type="ECO:0000313" key="3">
    <source>
        <dbReference type="Proteomes" id="UP001642900"/>
    </source>
</evidence>
<dbReference type="AlphaFoldDB" id="A0A6G4WK17"/>
<accession>A0A6G4WK17</accession>
<name>A0A6G4WK17_9HYPH</name>
<feature type="transmembrane region" description="Helical" evidence="1">
    <location>
        <begin position="179"/>
        <end position="200"/>
    </location>
</feature>
<dbReference type="Proteomes" id="UP001642900">
    <property type="component" value="Unassembled WGS sequence"/>
</dbReference>
<sequence length="259" mass="27718">MKRGTLIGLAVFAFSLLPAWAVKSASQESRLVWVGAILFFAFGGAMVSLASQAQRPKSGPYISRYRPPFHAVLGLSFLAAELLAIAFTYAEPGVGIVGGLGLYLAKLGAILFPVVAKYATAIEPPLSPGALFRAQAIVSVIMLAGVPSFIAYSAFLFGMPDTERRDLYASNPRKRPSDTFVILGVPFVLLIAATVFFGWFEFDDEPVTKAKECIMKAVCYARGDDLLVIAAAFIKTFAAFGAPIGALVVLDTNRVLPRT</sequence>
<proteinExistence type="predicted"/>
<comment type="caution">
    <text evidence="2">The sequence shown here is derived from an EMBL/GenBank/DDBJ whole genome shotgun (WGS) entry which is preliminary data.</text>
</comment>